<dbReference type="HAMAP" id="MF_00182">
    <property type="entry name" value="Formyl_trans"/>
    <property type="match status" value="1"/>
</dbReference>
<protein>
    <recommendedName>
        <fullName evidence="2 5">Methionyl-tRNA formyltransferase</fullName>
        <ecNumber evidence="2 5">2.1.2.9</ecNumber>
    </recommendedName>
</protein>
<dbReference type="SUPFAM" id="SSF53328">
    <property type="entry name" value="Formyltransferase"/>
    <property type="match status" value="1"/>
</dbReference>
<comment type="caution">
    <text evidence="8">The sequence shown here is derived from an EMBL/GenBank/DDBJ whole genome shotgun (WGS) entry which is preliminary data.</text>
</comment>
<evidence type="ECO:0000313" key="9">
    <source>
        <dbReference type="Proteomes" id="UP000195772"/>
    </source>
</evidence>
<keyword evidence="4 5" id="KW-0648">Protein biosynthesis</keyword>
<evidence type="ECO:0000256" key="2">
    <source>
        <dbReference type="ARBA" id="ARBA00012261"/>
    </source>
</evidence>
<evidence type="ECO:0000256" key="1">
    <source>
        <dbReference type="ARBA" id="ARBA00010699"/>
    </source>
</evidence>
<accession>A0A1Y3QVR3</accession>
<dbReference type="AlphaFoldDB" id="A0A1Y3QVR3"/>
<dbReference type="Pfam" id="PF02911">
    <property type="entry name" value="Formyl_trans_C"/>
    <property type="match status" value="1"/>
</dbReference>
<name>A0A1Y3QVR3_9BACT</name>
<evidence type="ECO:0000256" key="3">
    <source>
        <dbReference type="ARBA" id="ARBA00022679"/>
    </source>
</evidence>
<dbReference type="InterPro" id="IPR041711">
    <property type="entry name" value="Met-tRNA-FMT_N"/>
</dbReference>
<dbReference type="PANTHER" id="PTHR11138">
    <property type="entry name" value="METHIONYL-TRNA FORMYLTRANSFERASE"/>
    <property type="match status" value="1"/>
</dbReference>
<comment type="catalytic activity">
    <reaction evidence="5">
        <text>L-methionyl-tRNA(fMet) + (6R)-10-formyltetrahydrofolate = N-formyl-L-methionyl-tRNA(fMet) + (6S)-5,6,7,8-tetrahydrofolate + H(+)</text>
        <dbReference type="Rhea" id="RHEA:24380"/>
        <dbReference type="Rhea" id="RHEA-COMP:9952"/>
        <dbReference type="Rhea" id="RHEA-COMP:9953"/>
        <dbReference type="ChEBI" id="CHEBI:15378"/>
        <dbReference type="ChEBI" id="CHEBI:57453"/>
        <dbReference type="ChEBI" id="CHEBI:78530"/>
        <dbReference type="ChEBI" id="CHEBI:78844"/>
        <dbReference type="ChEBI" id="CHEBI:195366"/>
        <dbReference type="EC" id="2.1.2.9"/>
    </reaction>
</comment>
<dbReference type="OrthoDB" id="9802815at2"/>
<reference evidence="9" key="1">
    <citation type="submission" date="2017-04" db="EMBL/GenBank/DDBJ databases">
        <title>Function of individual gut microbiota members based on whole genome sequencing of pure cultures obtained from chicken caecum.</title>
        <authorList>
            <person name="Medvecky M."/>
            <person name="Cejkova D."/>
            <person name="Polansky O."/>
            <person name="Karasova D."/>
            <person name="Kubasova T."/>
            <person name="Cizek A."/>
            <person name="Rychlik I."/>
        </authorList>
    </citation>
    <scope>NUCLEOTIDE SEQUENCE [LARGE SCALE GENOMIC DNA]</scope>
    <source>
        <strain evidence="9">An90</strain>
    </source>
</reference>
<dbReference type="GO" id="GO:0004479">
    <property type="term" value="F:methionyl-tRNA formyltransferase activity"/>
    <property type="evidence" value="ECO:0007669"/>
    <property type="project" value="UniProtKB-UniRule"/>
</dbReference>
<dbReference type="eggNOG" id="COG0223">
    <property type="taxonomic scope" value="Bacteria"/>
</dbReference>
<dbReference type="EC" id="2.1.2.9" evidence="2 5"/>
<dbReference type="InterPro" id="IPR002376">
    <property type="entry name" value="Formyl_transf_N"/>
</dbReference>
<organism evidence="8 9">
    <name type="scientific">Alistipes onderdonkii</name>
    <dbReference type="NCBI Taxonomy" id="328813"/>
    <lineage>
        <taxon>Bacteria</taxon>
        <taxon>Pseudomonadati</taxon>
        <taxon>Bacteroidota</taxon>
        <taxon>Bacteroidia</taxon>
        <taxon>Bacteroidales</taxon>
        <taxon>Rikenellaceae</taxon>
        <taxon>Alistipes</taxon>
    </lineage>
</organism>
<dbReference type="Pfam" id="PF00551">
    <property type="entry name" value="Formyl_trans_N"/>
    <property type="match status" value="1"/>
</dbReference>
<feature type="domain" description="Formyl transferase N-terminal" evidence="6">
    <location>
        <begin position="7"/>
        <end position="182"/>
    </location>
</feature>
<dbReference type="EMBL" id="NFHB01000003">
    <property type="protein sequence ID" value="OUN03773.1"/>
    <property type="molecule type" value="Genomic_DNA"/>
</dbReference>
<dbReference type="InterPro" id="IPR036477">
    <property type="entry name" value="Formyl_transf_N_sf"/>
</dbReference>
<dbReference type="GO" id="GO:0005829">
    <property type="term" value="C:cytosol"/>
    <property type="evidence" value="ECO:0007669"/>
    <property type="project" value="TreeGrafter"/>
</dbReference>
<dbReference type="CDD" id="cd08646">
    <property type="entry name" value="FMT_core_Met-tRNA-FMT_N"/>
    <property type="match status" value="1"/>
</dbReference>
<dbReference type="Proteomes" id="UP000195772">
    <property type="component" value="Unassembled WGS sequence"/>
</dbReference>
<evidence type="ECO:0000256" key="4">
    <source>
        <dbReference type="ARBA" id="ARBA00022917"/>
    </source>
</evidence>
<dbReference type="RefSeq" id="WP_032135794.1">
    <property type="nucleotide sequence ID" value="NZ_AP031440.1"/>
</dbReference>
<dbReference type="PANTHER" id="PTHR11138:SF5">
    <property type="entry name" value="METHIONYL-TRNA FORMYLTRANSFERASE, MITOCHONDRIAL"/>
    <property type="match status" value="1"/>
</dbReference>
<dbReference type="Gene3D" id="3.40.50.12230">
    <property type="match status" value="1"/>
</dbReference>
<evidence type="ECO:0000259" key="7">
    <source>
        <dbReference type="Pfam" id="PF02911"/>
    </source>
</evidence>
<dbReference type="SUPFAM" id="SSF50486">
    <property type="entry name" value="FMT C-terminal domain-like"/>
    <property type="match status" value="1"/>
</dbReference>
<dbReference type="InterPro" id="IPR044135">
    <property type="entry name" value="Met-tRNA-FMT_C"/>
</dbReference>
<dbReference type="InterPro" id="IPR011034">
    <property type="entry name" value="Formyl_transferase-like_C_sf"/>
</dbReference>
<dbReference type="CDD" id="cd08704">
    <property type="entry name" value="Met_tRNA_FMT_C"/>
    <property type="match status" value="1"/>
</dbReference>
<gene>
    <name evidence="5" type="primary">fmt</name>
    <name evidence="8" type="ORF">B5G41_04715</name>
</gene>
<dbReference type="NCBIfam" id="TIGR00460">
    <property type="entry name" value="fmt"/>
    <property type="match status" value="1"/>
</dbReference>
<proteinExistence type="inferred from homology"/>
<sequence length="323" mass="35535">MNPKELRIVFMGTPEFAVPSLRALVAGGYNVVGVVTTPDKPAGRGQKLHRSDVKLAALELGLPVLQPEKLKAPEFVAAMQALRPDLGIVIAFRMLPEVIWAMPRLGTFNLHASLLPQYRGAAPINWAVINGETETGVTTFLLNHEIDKGAIIGQVRVPILPEDNVGSLYDKLMHRGTSLVTETVDRIAAGDISPIEQQHVDESALHPAPKIFKEDCLIDWSWDGRRIVNFVRGLSPYPAAWTELYREGSQMPQAAKIYSAAFEPAAHGEKPGSIESDGRTLLRVACADGWITLGEIQIAGKKRLAVRELLLGLRDIGRYRFRE</sequence>
<feature type="binding site" evidence="5">
    <location>
        <begin position="113"/>
        <end position="116"/>
    </location>
    <ligand>
        <name>(6S)-5,6,7,8-tetrahydrofolate</name>
        <dbReference type="ChEBI" id="CHEBI:57453"/>
    </ligand>
</feature>
<comment type="function">
    <text evidence="5">Attaches a formyl group to the free amino group of methionyl-tRNA(fMet). The formyl group appears to play a dual role in the initiator identity of N-formylmethionyl-tRNA by promoting its recognition by IF2 and preventing the misappropriation of this tRNA by the elongation apparatus.</text>
</comment>
<dbReference type="InterPro" id="IPR005794">
    <property type="entry name" value="Fmt"/>
</dbReference>
<keyword evidence="3 5" id="KW-0808">Transferase</keyword>
<evidence type="ECO:0000256" key="5">
    <source>
        <dbReference type="HAMAP-Rule" id="MF_00182"/>
    </source>
</evidence>
<evidence type="ECO:0000259" key="6">
    <source>
        <dbReference type="Pfam" id="PF00551"/>
    </source>
</evidence>
<evidence type="ECO:0000313" key="8">
    <source>
        <dbReference type="EMBL" id="OUN03773.1"/>
    </source>
</evidence>
<feature type="domain" description="Formyl transferase C-terminal" evidence="7">
    <location>
        <begin position="210"/>
        <end position="312"/>
    </location>
</feature>
<dbReference type="InterPro" id="IPR005793">
    <property type="entry name" value="Formyl_trans_C"/>
</dbReference>
<comment type="similarity">
    <text evidence="1 5">Belongs to the Fmt family.</text>
</comment>